<evidence type="ECO:0000313" key="1">
    <source>
        <dbReference type="EMBL" id="HJD42304.1"/>
    </source>
</evidence>
<proteinExistence type="predicted"/>
<evidence type="ECO:0000313" key="2">
    <source>
        <dbReference type="Proteomes" id="UP000823909"/>
    </source>
</evidence>
<protein>
    <submittedName>
        <fullName evidence="1">Uncharacterized protein</fullName>
    </submittedName>
</protein>
<accession>A0A9D2U7N5</accession>
<comment type="caution">
    <text evidence="1">The sequence shown here is derived from an EMBL/GenBank/DDBJ whole genome shotgun (WGS) entry which is preliminary data.</text>
</comment>
<organism evidence="1 2">
    <name type="scientific">Candidatus Mediterraneibacter quadrami</name>
    <dbReference type="NCBI Taxonomy" id="2838684"/>
    <lineage>
        <taxon>Bacteria</taxon>
        <taxon>Bacillati</taxon>
        <taxon>Bacillota</taxon>
        <taxon>Clostridia</taxon>
        <taxon>Lachnospirales</taxon>
        <taxon>Lachnospiraceae</taxon>
        <taxon>Mediterraneibacter</taxon>
    </lineage>
</organism>
<sequence length="65" mass="7450">MWIHGIRDKTFPFPVSQPNEKLKTGSLTKNRAADEELTNVQTASSAALKSIFRFLLFLRPLHSHR</sequence>
<reference evidence="1" key="1">
    <citation type="journal article" date="2021" name="PeerJ">
        <title>Extensive microbial diversity within the chicken gut microbiome revealed by metagenomics and culture.</title>
        <authorList>
            <person name="Gilroy R."/>
            <person name="Ravi A."/>
            <person name="Getino M."/>
            <person name="Pursley I."/>
            <person name="Horton D.L."/>
            <person name="Alikhan N.F."/>
            <person name="Baker D."/>
            <person name="Gharbi K."/>
            <person name="Hall N."/>
            <person name="Watson M."/>
            <person name="Adriaenssens E.M."/>
            <person name="Foster-Nyarko E."/>
            <person name="Jarju S."/>
            <person name="Secka A."/>
            <person name="Antonio M."/>
            <person name="Oren A."/>
            <person name="Chaudhuri R.R."/>
            <person name="La Ragione R."/>
            <person name="Hildebrand F."/>
            <person name="Pallen M.J."/>
        </authorList>
    </citation>
    <scope>NUCLEOTIDE SEQUENCE</scope>
    <source>
        <strain evidence="1">ChiBcec15-3976</strain>
    </source>
</reference>
<dbReference type="EMBL" id="DWUU01000028">
    <property type="protein sequence ID" value="HJD42304.1"/>
    <property type="molecule type" value="Genomic_DNA"/>
</dbReference>
<dbReference type="AlphaFoldDB" id="A0A9D2U7N5"/>
<gene>
    <name evidence="1" type="ORF">H9910_04765</name>
</gene>
<reference evidence="1" key="2">
    <citation type="submission" date="2021-04" db="EMBL/GenBank/DDBJ databases">
        <authorList>
            <person name="Gilroy R."/>
        </authorList>
    </citation>
    <scope>NUCLEOTIDE SEQUENCE</scope>
    <source>
        <strain evidence="1">ChiBcec15-3976</strain>
    </source>
</reference>
<feature type="non-terminal residue" evidence="1">
    <location>
        <position position="65"/>
    </location>
</feature>
<dbReference type="Proteomes" id="UP000823909">
    <property type="component" value="Unassembled WGS sequence"/>
</dbReference>
<name>A0A9D2U7N5_9FIRM</name>